<reference evidence="1" key="1">
    <citation type="submission" date="2023-03" db="EMBL/GenBank/DDBJ databases">
        <title>Massive genome expansion in bonnet fungi (Mycena s.s.) driven by repeated elements and novel gene families across ecological guilds.</title>
        <authorList>
            <consortium name="Lawrence Berkeley National Laboratory"/>
            <person name="Harder C.B."/>
            <person name="Miyauchi S."/>
            <person name="Viragh M."/>
            <person name="Kuo A."/>
            <person name="Thoen E."/>
            <person name="Andreopoulos B."/>
            <person name="Lu D."/>
            <person name="Skrede I."/>
            <person name="Drula E."/>
            <person name="Henrissat B."/>
            <person name="Morin E."/>
            <person name="Kohler A."/>
            <person name="Barry K."/>
            <person name="LaButti K."/>
            <person name="Morin E."/>
            <person name="Salamov A."/>
            <person name="Lipzen A."/>
            <person name="Mereny Z."/>
            <person name="Hegedus B."/>
            <person name="Baldrian P."/>
            <person name="Stursova M."/>
            <person name="Weitz H."/>
            <person name="Taylor A."/>
            <person name="Grigoriev I.V."/>
            <person name="Nagy L.G."/>
            <person name="Martin F."/>
            <person name="Kauserud H."/>
        </authorList>
    </citation>
    <scope>NUCLEOTIDE SEQUENCE</scope>
    <source>
        <strain evidence="1">9284</strain>
    </source>
</reference>
<evidence type="ECO:0000313" key="1">
    <source>
        <dbReference type="EMBL" id="KAJ7611779.1"/>
    </source>
</evidence>
<dbReference type="AlphaFoldDB" id="A0AAD7B661"/>
<comment type="caution">
    <text evidence="1">The sequence shown here is derived from an EMBL/GenBank/DDBJ whole genome shotgun (WGS) entry which is preliminary data.</text>
</comment>
<name>A0AAD7B661_9AGAR</name>
<gene>
    <name evidence="1" type="ORF">FB45DRAFT_1119208</name>
</gene>
<sequence>MSENSLPDEIISEILSPALKVPDEKFADTYEISPFTEYSESPSAYLLVCKSWLRVATPLLYNVVVLRSKAQAKALGQALSKNKDLGQFIKRLRVEGGYGAPMRTILKAAPNITDLCLSFSDIFASDNTVGLCDGLASIQPRRLILCDSATRPLHNKMIEKLVDAIAAAIPQWQQLTILHCPYMDYIVDRPGIVEALVDARRLQEVAVKLIEDAVEAYSLLQDCPLRSIQVTNPVYPDELEELNWEEQPTSLKEITKYETYRGIAASSHVIPTPQFSFTPMASELREVQDKIWSRVLYFLLSIPLSPGFLEDHCVSPSRLPFLLVSRTFYRLGLPHYYAHVLLMFSDYVSKFTNILERNPSLGQHVRTIVAGTDLSKPYDTDSHLNDESDPMLPITSKLTGLTKLWGSVNGSHNWAGDFYALQCAEVPFTWDAFLAAVGSSGRTLQEISIPIGYHSGAHNPAVFAQLDQLRSLTWICSTEFALDADNVPVGGLSKLTDLRILRAGASFLDLFARMELPALRKVTSAQFNPGFWSFLRSHGSKLVEFDLANFSAEDLETPILEACPNIRILYIYSRFDQGGMLKVEHLLKDSTAANSLEKIVFKIEDCEKDQDAGWTGFLGAIESTQFPQMSEIQFKACQWPKKERDIPKSKWVRWSELLLEQGINLTDSAGKKWRTRLK</sequence>
<keyword evidence="2" id="KW-1185">Reference proteome</keyword>
<dbReference type="Proteomes" id="UP001221142">
    <property type="component" value="Unassembled WGS sequence"/>
</dbReference>
<dbReference type="EMBL" id="JARKIF010000032">
    <property type="protein sequence ID" value="KAJ7611779.1"/>
    <property type="molecule type" value="Genomic_DNA"/>
</dbReference>
<proteinExistence type="predicted"/>
<organism evidence="1 2">
    <name type="scientific">Roridomyces roridus</name>
    <dbReference type="NCBI Taxonomy" id="1738132"/>
    <lineage>
        <taxon>Eukaryota</taxon>
        <taxon>Fungi</taxon>
        <taxon>Dikarya</taxon>
        <taxon>Basidiomycota</taxon>
        <taxon>Agaricomycotina</taxon>
        <taxon>Agaricomycetes</taxon>
        <taxon>Agaricomycetidae</taxon>
        <taxon>Agaricales</taxon>
        <taxon>Marasmiineae</taxon>
        <taxon>Mycenaceae</taxon>
        <taxon>Roridomyces</taxon>
    </lineage>
</organism>
<accession>A0AAD7B661</accession>
<protein>
    <submittedName>
        <fullName evidence="1">Uncharacterized protein</fullName>
    </submittedName>
</protein>
<evidence type="ECO:0000313" key="2">
    <source>
        <dbReference type="Proteomes" id="UP001221142"/>
    </source>
</evidence>